<organism evidence="2 3">
    <name type="scientific">Petrocella atlantisensis</name>
    <dbReference type="NCBI Taxonomy" id="2173034"/>
    <lineage>
        <taxon>Bacteria</taxon>
        <taxon>Bacillati</taxon>
        <taxon>Bacillota</taxon>
        <taxon>Clostridia</taxon>
        <taxon>Lachnospirales</taxon>
        <taxon>Vallitaleaceae</taxon>
        <taxon>Petrocella</taxon>
    </lineage>
</organism>
<sequence>MRLVEFSDLKTGMQIADDFYSINGSILAKKGTEISERYIQNLSQYEIPYLYVLDEFSNDLEIQCTITSKTRNEATQNLKKLYLAIQSRNKGLYHKHMQACLESIDKLTEDIISEKIDLYDVFDIKTIENYIYQQPVNVTVISLIIGKCLELSSLEMYRLAVGAFFHDIGNMFIPKEILEKKGKLTDEEYELIKTHTVEGYLFAKDEFNLRMRSYLAILQHHERYDGGGYPTKKAGEDISIYGRIVAIADVFDALSSRRRQREALNPAQAFKMIIEGMGTAFDPKLVRAFADRVSPYPIGFTIKLEDGRECIVTKNFRGKPFNPEARVIKENDKRLETPYIITVGVD</sequence>
<evidence type="ECO:0000313" key="2">
    <source>
        <dbReference type="EMBL" id="VDN47501.1"/>
    </source>
</evidence>
<evidence type="ECO:0000313" key="3">
    <source>
        <dbReference type="Proteomes" id="UP000279029"/>
    </source>
</evidence>
<feature type="domain" description="HD-GYP" evidence="1">
    <location>
        <begin position="105"/>
        <end position="305"/>
    </location>
</feature>
<dbReference type="Pfam" id="PF13487">
    <property type="entry name" value="HD_5"/>
    <property type="match status" value="1"/>
</dbReference>
<dbReference type="Gene3D" id="1.10.3210.10">
    <property type="entry name" value="Hypothetical protein af1432"/>
    <property type="match status" value="1"/>
</dbReference>
<dbReference type="PROSITE" id="PS51832">
    <property type="entry name" value="HD_GYP"/>
    <property type="match status" value="1"/>
</dbReference>
<dbReference type="KEGG" id="cbar:PATL70BA_1614"/>
<dbReference type="PANTHER" id="PTHR43155:SF2">
    <property type="entry name" value="CYCLIC DI-GMP PHOSPHODIESTERASE PA4108"/>
    <property type="match status" value="1"/>
</dbReference>
<gene>
    <name evidence="2" type="ORF">PATL70BA_1614</name>
</gene>
<evidence type="ECO:0000259" key="1">
    <source>
        <dbReference type="PROSITE" id="PS51832"/>
    </source>
</evidence>
<keyword evidence="3" id="KW-1185">Reference proteome</keyword>
<dbReference type="InterPro" id="IPR003607">
    <property type="entry name" value="HD/PDEase_dom"/>
</dbReference>
<reference evidence="2 3" key="1">
    <citation type="submission" date="2018-09" db="EMBL/GenBank/DDBJ databases">
        <authorList>
            <person name="Postec A."/>
        </authorList>
    </citation>
    <scope>NUCLEOTIDE SEQUENCE [LARGE SCALE GENOMIC DNA]</scope>
    <source>
        <strain evidence="2">70B-A</strain>
    </source>
</reference>
<proteinExistence type="predicted"/>
<protein>
    <recommendedName>
        <fullName evidence="1">HD-GYP domain-containing protein</fullName>
    </recommendedName>
</protein>
<dbReference type="CDD" id="cd00077">
    <property type="entry name" value="HDc"/>
    <property type="match status" value="1"/>
</dbReference>
<accession>A0A3P7PW79</accession>
<dbReference type="EMBL" id="LR130778">
    <property type="protein sequence ID" value="VDN47501.1"/>
    <property type="molecule type" value="Genomic_DNA"/>
</dbReference>
<dbReference type="RefSeq" id="WP_125136800.1">
    <property type="nucleotide sequence ID" value="NZ_LR130778.1"/>
</dbReference>
<dbReference type="OrthoDB" id="9804747at2"/>
<dbReference type="InterPro" id="IPR037522">
    <property type="entry name" value="HD_GYP_dom"/>
</dbReference>
<dbReference type="SUPFAM" id="SSF109604">
    <property type="entry name" value="HD-domain/PDEase-like"/>
    <property type="match status" value="1"/>
</dbReference>
<dbReference type="AlphaFoldDB" id="A0A3P7PW79"/>
<name>A0A3P7PW79_9FIRM</name>
<dbReference type="SMART" id="SM00471">
    <property type="entry name" value="HDc"/>
    <property type="match status" value="1"/>
</dbReference>
<dbReference type="Proteomes" id="UP000279029">
    <property type="component" value="Chromosome"/>
</dbReference>
<dbReference type="PANTHER" id="PTHR43155">
    <property type="entry name" value="CYCLIC DI-GMP PHOSPHODIESTERASE PA4108-RELATED"/>
    <property type="match status" value="1"/>
</dbReference>